<sequence length="31" mass="3776">MLRCTWRNQEVTRGGWWCLLFILTTRCLKSC</sequence>
<evidence type="ECO:0000313" key="2">
    <source>
        <dbReference type="Proteomes" id="UP000593560"/>
    </source>
</evidence>
<dbReference type="Proteomes" id="UP000593560">
    <property type="component" value="Unassembled WGS sequence"/>
</dbReference>
<keyword evidence="2" id="KW-1185">Reference proteome</keyword>
<protein>
    <submittedName>
        <fullName evidence="1">Uncharacterized protein</fullName>
    </submittedName>
</protein>
<organism evidence="1 2">
    <name type="scientific">Gossypium harknessii</name>
    <dbReference type="NCBI Taxonomy" id="34285"/>
    <lineage>
        <taxon>Eukaryota</taxon>
        <taxon>Viridiplantae</taxon>
        <taxon>Streptophyta</taxon>
        <taxon>Embryophyta</taxon>
        <taxon>Tracheophyta</taxon>
        <taxon>Spermatophyta</taxon>
        <taxon>Magnoliopsida</taxon>
        <taxon>eudicotyledons</taxon>
        <taxon>Gunneridae</taxon>
        <taxon>Pentapetalae</taxon>
        <taxon>rosids</taxon>
        <taxon>malvids</taxon>
        <taxon>Malvales</taxon>
        <taxon>Malvaceae</taxon>
        <taxon>Malvoideae</taxon>
        <taxon>Gossypium</taxon>
    </lineage>
</organism>
<evidence type="ECO:0000313" key="1">
    <source>
        <dbReference type="EMBL" id="MBA0801093.1"/>
    </source>
</evidence>
<accession>A0A7J9GU39</accession>
<dbReference type="EMBL" id="JABFAD010000006">
    <property type="protein sequence ID" value="MBA0801093.1"/>
    <property type="molecule type" value="Genomic_DNA"/>
</dbReference>
<proteinExistence type="predicted"/>
<reference evidence="1 2" key="1">
    <citation type="journal article" date="2019" name="Genome Biol. Evol.">
        <title>Insights into the evolution of the New World diploid cottons (Gossypium, subgenus Houzingenia) based on genome sequencing.</title>
        <authorList>
            <person name="Grover C.E."/>
            <person name="Arick M.A. 2nd"/>
            <person name="Thrash A."/>
            <person name="Conover J.L."/>
            <person name="Sanders W.S."/>
            <person name="Peterson D.G."/>
            <person name="Frelichowski J.E."/>
            <person name="Scheffler J.A."/>
            <person name="Scheffler B.E."/>
            <person name="Wendel J.F."/>
        </authorList>
    </citation>
    <scope>NUCLEOTIDE SEQUENCE [LARGE SCALE GENOMIC DNA]</scope>
    <source>
        <strain evidence="1">0</strain>
        <tissue evidence="1">Leaf</tissue>
    </source>
</reference>
<comment type="caution">
    <text evidence="1">The sequence shown here is derived from an EMBL/GenBank/DDBJ whole genome shotgun (WGS) entry which is preliminary data.</text>
</comment>
<gene>
    <name evidence="1" type="ORF">Gohar_011480</name>
</gene>
<dbReference type="AlphaFoldDB" id="A0A7J9GU39"/>
<name>A0A7J9GU39_9ROSI</name>